<dbReference type="Proteomes" id="UP000187209">
    <property type="component" value="Unassembled WGS sequence"/>
</dbReference>
<comment type="caution">
    <text evidence="2">The sequence shown here is derived from an EMBL/GenBank/DDBJ whole genome shotgun (WGS) entry which is preliminary data.</text>
</comment>
<feature type="region of interest" description="Disordered" evidence="1">
    <location>
        <begin position="1"/>
        <end position="73"/>
    </location>
</feature>
<organism evidence="2 3">
    <name type="scientific">Stentor coeruleus</name>
    <dbReference type="NCBI Taxonomy" id="5963"/>
    <lineage>
        <taxon>Eukaryota</taxon>
        <taxon>Sar</taxon>
        <taxon>Alveolata</taxon>
        <taxon>Ciliophora</taxon>
        <taxon>Postciliodesmatophora</taxon>
        <taxon>Heterotrichea</taxon>
        <taxon>Heterotrichida</taxon>
        <taxon>Stentoridae</taxon>
        <taxon>Stentor</taxon>
    </lineage>
</organism>
<proteinExistence type="predicted"/>
<feature type="compositionally biased region" description="Basic and acidic residues" evidence="1">
    <location>
        <begin position="1"/>
        <end position="47"/>
    </location>
</feature>
<dbReference type="AlphaFoldDB" id="A0A1R2BL93"/>
<reference evidence="2 3" key="1">
    <citation type="submission" date="2016-11" db="EMBL/GenBank/DDBJ databases">
        <title>The macronuclear genome of Stentor coeruleus: a giant cell with tiny introns.</title>
        <authorList>
            <person name="Slabodnick M."/>
            <person name="Ruby J.G."/>
            <person name="Reiff S.B."/>
            <person name="Swart E.C."/>
            <person name="Gosai S."/>
            <person name="Prabakaran S."/>
            <person name="Witkowska E."/>
            <person name="Larue G.E."/>
            <person name="Fisher S."/>
            <person name="Freeman R.M."/>
            <person name="Gunawardena J."/>
            <person name="Chu W."/>
            <person name="Stover N.A."/>
            <person name="Gregory B.D."/>
            <person name="Nowacki M."/>
            <person name="Derisi J."/>
            <person name="Roy S.W."/>
            <person name="Marshall W.F."/>
            <person name="Sood P."/>
        </authorList>
    </citation>
    <scope>NUCLEOTIDE SEQUENCE [LARGE SCALE GENOMIC DNA]</scope>
    <source>
        <strain evidence="2">WM001</strain>
    </source>
</reference>
<protein>
    <recommendedName>
        <fullName evidence="4">Protein kinase domain-containing protein</fullName>
    </recommendedName>
</protein>
<keyword evidence="3" id="KW-1185">Reference proteome</keyword>
<evidence type="ECO:0000313" key="2">
    <source>
        <dbReference type="EMBL" id="OMJ77532.1"/>
    </source>
</evidence>
<gene>
    <name evidence="2" type="ORF">SteCoe_22863</name>
</gene>
<evidence type="ECO:0000256" key="1">
    <source>
        <dbReference type="SAM" id="MobiDB-lite"/>
    </source>
</evidence>
<dbReference type="SUPFAM" id="SSF48452">
    <property type="entry name" value="TPR-like"/>
    <property type="match status" value="1"/>
</dbReference>
<evidence type="ECO:0000313" key="3">
    <source>
        <dbReference type="Proteomes" id="UP000187209"/>
    </source>
</evidence>
<name>A0A1R2BL93_9CILI</name>
<dbReference type="InterPro" id="IPR019734">
    <property type="entry name" value="TPR_rpt"/>
</dbReference>
<accession>A0A1R2BL93</accession>
<dbReference type="EMBL" id="MPUH01000570">
    <property type="protein sequence ID" value="OMJ77532.1"/>
    <property type="molecule type" value="Genomic_DNA"/>
</dbReference>
<feature type="compositionally biased region" description="Basic and acidic residues" evidence="1">
    <location>
        <begin position="54"/>
        <end position="64"/>
    </location>
</feature>
<evidence type="ECO:0008006" key="4">
    <source>
        <dbReference type="Google" id="ProtNLM"/>
    </source>
</evidence>
<sequence length="907" mass="106980">MSKSEMIKAHMENKRGIEENTRRNDIDREENTHENREDTRFIGDNEKNMGGNTRKIEKDRKNNEGEGLTTKGNIRNEEKIDIYDAVEEDSKNEEHSDEIRWDTEEYFSDDIPNEIEESAHTLPDKMQKILIPLQMLEINKDLPEKAKNNVMSSTEFLGEVTDYLDIDMTDILEKFKGINKIRRLSELTNFTNEVREVYKKSEFEKTKNKLKILYRILKLLKFIASQNYEEFIEAIEKLQQSDKDLKSFDLSLHKNIFLIELKAFIDMKDYDKAIEHLGKLENFHIDDKNMIYEIYFYTSKLIRAMGYKEDANTLLSNVSRAVANNIDLNILDARLRLEMANVYLQEENHMKALALAQEVRELNLPEFGIFENVYELIRIFTLLGHLEIKMRNYNQGFKDFTKAREFSDKFYDEDTVVAGLTKFYTADTLLSLVLGDKRQEITMMRENIIYACLEDAGILYKESIPILSKFLNPLSLELAEAYLSIGIFYFTISDFVLSLKYLSLCKNIFTSTQTFNYNFQYLCKWLNLLHKNFGNSKSSLKTQAFAKSDNLAKVYYKSKSSYQIKNHISKINSNIITIIKKKIDYNYFLADYGAFISYSGKIIQFIRIKTLKAIEFINIYKKSLMVYKIFLMIIAWHEPDFVMFEWHEKLFQYKIEDPKTVDEKSFSFWDFNMSFAKVMMGLIKLGVERKFIGLLKPDSFVVNQKKVIKIFACCEEDLKNMESWEGFLISLGIESMGKKKQDCKNCNKEAEECVNCENKSFRNHDIEDPIFNRSKQIESSFNKTKSVTVNNFVPPEFIFIKSNDCKISLEAYYTFSFSLIILSFLDRNFKKFIEEEYADLIFHNQNTKEFDLIVRKCLERQNLNPLIKKIIIKTLKFDYVKRISPEKILRLLDYYLINKNNYGINFD</sequence>
<dbReference type="SMART" id="SM00028">
    <property type="entry name" value="TPR"/>
    <property type="match status" value="3"/>
</dbReference>
<dbReference type="InterPro" id="IPR011990">
    <property type="entry name" value="TPR-like_helical_dom_sf"/>
</dbReference>
<dbReference type="Gene3D" id="1.25.40.10">
    <property type="entry name" value="Tetratricopeptide repeat domain"/>
    <property type="match status" value="1"/>
</dbReference>